<organism evidence="1 2">
    <name type="scientific">Diphasiastrum complanatum</name>
    <name type="common">Issler's clubmoss</name>
    <name type="synonym">Lycopodium complanatum</name>
    <dbReference type="NCBI Taxonomy" id="34168"/>
    <lineage>
        <taxon>Eukaryota</taxon>
        <taxon>Viridiplantae</taxon>
        <taxon>Streptophyta</taxon>
        <taxon>Embryophyta</taxon>
        <taxon>Tracheophyta</taxon>
        <taxon>Lycopodiopsida</taxon>
        <taxon>Lycopodiales</taxon>
        <taxon>Lycopodiaceae</taxon>
        <taxon>Lycopodioideae</taxon>
        <taxon>Diphasiastrum</taxon>
    </lineage>
</organism>
<protein>
    <submittedName>
        <fullName evidence="1">Uncharacterized protein</fullName>
    </submittedName>
</protein>
<gene>
    <name evidence="1" type="ORF">O6H91_17G033000</name>
</gene>
<dbReference type="Proteomes" id="UP001162992">
    <property type="component" value="Chromosome 17"/>
</dbReference>
<proteinExistence type="predicted"/>
<keyword evidence="2" id="KW-1185">Reference proteome</keyword>
<dbReference type="EMBL" id="CM055108">
    <property type="protein sequence ID" value="KAJ7525028.1"/>
    <property type="molecule type" value="Genomic_DNA"/>
</dbReference>
<comment type="caution">
    <text evidence="1">The sequence shown here is derived from an EMBL/GenBank/DDBJ whole genome shotgun (WGS) entry which is preliminary data.</text>
</comment>
<evidence type="ECO:0000313" key="1">
    <source>
        <dbReference type="EMBL" id="KAJ7525028.1"/>
    </source>
</evidence>
<reference evidence="2" key="1">
    <citation type="journal article" date="2024" name="Proc. Natl. Acad. Sci. U.S.A.">
        <title>Extraordinary preservation of gene collinearity over three hundred million years revealed in homosporous lycophytes.</title>
        <authorList>
            <person name="Li C."/>
            <person name="Wickell D."/>
            <person name="Kuo L.Y."/>
            <person name="Chen X."/>
            <person name="Nie B."/>
            <person name="Liao X."/>
            <person name="Peng D."/>
            <person name="Ji J."/>
            <person name="Jenkins J."/>
            <person name="Williams M."/>
            <person name="Shu S."/>
            <person name="Plott C."/>
            <person name="Barry K."/>
            <person name="Rajasekar S."/>
            <person name="Grimwood J."/>
            <person name="Han X."/>
            <person name="Sun S."/>
            <person name="Hou Z."/>
            <person name="He W."/>
            <person name="Dai G."/>
            <person name="Sun C."/>
            <person name="Schmutz J."/>
            <person name="Leebens-Mack J.H."/>
            <person name="Li F.W."/>
            <person name="Wang L."/>
        </authorList>
    </citation>
    <scope>NUCLEOTIDE SEQUENCE [LARGE SCALE GENOMIC DNA]</scope>
    <source>
        <strain evidence="2">cv. PW_Plant_1</strain>
    </source>
</reference>
<sequence length="400" mass="45048">MAKRGEETQIEGHLVHLPFKQKKSRTKALLVEERYNARVLTLNKPRGLNCIDLSMMLGLENLLEEWEKDDNVDFCILKAHGEAFSAGGDLRALYTHHNPSRLGKEACYRMYWIDYHVATYKKPIIVLWSGLVMGLGVGLSVACMFRVATEKAVFAMPEAALGFHTDASGSYFLPRLPGYLGEYLALTGARLNGAELKACGLATHFVNSKNLWKLEALLLALDNGRPDLIQSTLDNLSVTVKPHQNSILNRMDVINKCFSKKSVEDIIAAIVAEKDKAGSQWLERVYKSLIRSSPTGLKQTLRSIRDGRSKTLFECTKQEFRITWHAVESTISTDFLEGIRATVIDKDKAPKWKPASLAEVTEDKIDLVFQPIGMEELQLPQEGIFPRWAGQYQVPIYHRL</sequence>
<accession>A0ACC2B5I5</accession>
<name>A0ACC2B5I5_DIPCM</name>
<evidence type="ECO:0000313" key="2">
    <source>
        <dbReference type="Proteomes" id="UP001162992"/>
    </source>
</evidence>